<reference evidence="2" key="1">
    <citation type="submission" date="2022-11" db="UniProtKB">
        <authorList>
            <consortium name="WormBaseParasite"/>
        </authorList>
    </citation>
    <scope>IDENTIFICATION</scope>
</reference>
<name>A0A915KE78_ROMCU</name>
<protein>
    <submittedName>
        <fullName evidence="2">Uncharacterized protein</fullName>
    </submittedName>
</protein>
<dbReference type="AlphaFoldDB" id="A0A915KE78"/>
<accession>A0A915KE78</accession>
<evidence type="ECO:0000313" key="2">
    <source>
        <dbReference type="WBParaSite" id="nRc.2.0.1.t36351-RA"/>
    </source>
</evidence>
<dbReference type="Proteomes" id="UP000887565">
    <property type="component" value="Unplaced"/>
</dbReference>
<sequence>MFKFSCSNCLPNVDRMLADEKRVDDLSAQLQDLTSKSNLLHTNGLALSQPIGAIIPDNLNNRSIVFEPPMPNKSFVDAVELRLK</sequence>
<keyword evidence="1" id="KW-1185">Reference proteome</keyword>
<proteinExistence type="predicted"/>
<organism evidence="1 2">
    <name type="scientific">Romanomermis culicivorax</name>
    <name type="common">Nematode worm</name>
    <dbReference type="NCBI Taxonomy" id="13658"/>
    <lineage>
        <taxon>Eukaryota</taxon>
        <taxon>Metazoa</taxon>
        <taxon>Ecdysozoa</taxon>
        <taxon>Nematoda</taxon>
        <taxon>Enoplea</taxon>
        <taxon>Dorylaimia</taxon>
        <taxon>Mermithida</taxon>
        <taxon>Mermithoidea</taxon>
        <taxon>Mermithidae</taxon>
        <taxon>Romanomermis</taxon>
    </lineage>
</organism>
<dbReference type="WBParaSite" id="nRc.2.0.1.t36351-RA">
    <property type="protein sequence ID" value="nRc.2.0.1.t36351-RA"/>
    <property type="gene ID" value="nRc.2.0.1.g36351"/>
</dbReference>
<evidence type="ECO:0000313" key="1">
    <source>
        <dbReference type="Proteomes" id="UP000887565"/>
    </source>
</evidence>